<dbReference type="InterPro" id="IPR027417">
    <property type="entry name" value="P-loop_NTPase"/>
</dbReference>
<protein>
    <submittedName>
        <fullName evidence="1">Terminase</fullName>
    </submittedName>
</protein>
<dbReference type="Gene3D" id="3.30.420.240">
    <property type="match status" value="1"/>
</dbReference>
<gene>
    <name evidence="1" type="ORF">GKE97_09390</name>
</gene>
<sequence>MNLTSDAILYYADNPVDFVEDIIRAKPDSNQRAILNSVAQYPMTSVRSGHGIGKSAVESWLAIWFLTTRPYPKIPCTAPTQHQLWDILWAEIAKWLRSNPALSQELIWTKEKVYMKGHPEEWFAVGRTASKPDALQGFHAEHVLYIIDEASGVRDEIFEPVLGALSTEGAKLVMCGNPTKITGFFYDSHHKARELYNAMHIDGRDSSRVDQQFIDTIIDMFGEDSDVFRVRVAGEFPKALPDSFIPMEWAERASEAEAPEIDRAARVDIGIDVARYGDDSSVLSPVLDKKLQEKPEIYHHNDTMELSGKAVQLIKRYALEQPWAEIHVKIDCDGLGVGVFDRLMELREQIVEEVQAQRDRRYADDEDTPPPFSLDIVECHFGGEGGTISDDDPIDYQNSTGLMWGAVREALRTQSIKLYPDDKQISQLSNRKYVVNSAGKIELEKKEAMKKRGLSSPDMGDALALALHDPLVSDWSID</sequence>
<evidence type="ECO:0000313" key="1">
    <source>
        <dbReference type="EMBL" id="MSB19732.1"/>
    </source>
</evidence>
<comment type="caution">
    <text evidence="1">The sequence shown here is derived from an EMBL/GenBank/DDBJ whole genome shotgun (WGS) entry which is preliminary data.</text>
</comment>
<proteinExistence type="predicted"/>
<reference evidence="1 2" key="1">
    <citation type="journal article" date="2019" name="Nat. Med.">
        <title>A library of human gut bacterial isolates paired with longitudinal multiomics data enables mechanistic microbiome research.</title>
        <authorList>
            <person name="Poyet M."/>
            <person name="Groussin M."/>
            <person name="Gibbons S.M."/>
            <person name="Avila-Pacheco J."/>
            <person name="Jiang X."/>
            <person name="Kearney S.M."/>
            <person name="Perrotta A.R."/>
            <person name="Berdy B."/>
            <person name="Zhao S."/>
            <person name="Lieberman T.D."/>
            <person name="Swanson P.K."/>
            <person name="Smith M."/>
            <person name="Roesemann S."/>
            <person name="Alexander J.E."/>
            <person name="Rich S.A."/>
            <person name="Livny J."/>
            <person name="Vlamakis H."/>
            <person name="Clish C."/>
            <person name="Bullock K."/>
            <person name="Deik A."/>
            <person name="Scott J."/>
            <person name="Pierce K.A."/>
            <person name="Xavier R.J."/>
            <person name="Alm E.J."/>
        </authorList>
    </citation>
    <scope>NUCLEOTIDE SEQUENCE [LARGE SCALE GENOMIC DNA]</scope>
    <source>
        <strain evidence="1 2">BIOML-A2</strain>
    </source>
</reference>
<dbReference type="RefSeq" id="WP_172697598.1">
    <property type="nucleotide sequence ID" value="NZ_WKPR01000007.1"/>
</dbReference>
<dbReference type="Proteomes" id="UP000434475">
    <property type="component" value="Unassembled WGS sequence"/>
</dbReference>
<dbReference type="Gene3D" id="3.40.50.300">
    <property type="entry name" value="P-loop containing nucleotide triphosphate hydrolases"/>
    <property type="match status" value="1"/>
</dbReference>
<dbReference type="EMBL" id="WKPR01000007">
    <property type="protein sequence ID" value="MSB19732.1"/>
    <property type="molecule type" value="Genomic_DNA"/>
</dbReference>
<name>A0A6I2R8X6_FLAPL</name>
<accession>A0A6I2R8X6</accession>
<organism evidence="1 2">
    <name type="scientific">Flavonifractor plautii</name>
    <name type="common">Fusobacterium plautii</name>
    <dbReference type="NCBI Taxonomy" id="292800"/>
    <lineage>
        <taxon>Bacteria</taxon>
        <taxon>Bacillati</taxon>
        <taxon>Bacillota</taxon>
        <taxon>Clostridia</taxon>
        <taxon>Eubacteriales</taxon>
        <taxon>Oscillospiraceae</taxon>
        <taxon>Flavonifractor</taxon>
    </lineage>
</organism>
<dbReference type="AlphaFoldDB" id="A0A6I2R8X6"/>
<evidence type="ECO:0000313" key="2">
    <source>
        <dbReference type="Proteomes" id="UP000434475"/>
    </source>
</evidence>